<evidence type="ECO:0000313" key="3">
    <source>
        <dbReference type="Proteomes" id="UP000019335"/>
    </source>
</evidence>
<dbReference type="Proteomes" id="UP000019335">
    <property type="component" value="Unassembled WGS sequence"/>
</dbReference>
<reference evidence="2 3" key="1">
    <citation type="journal article" date="2014" name="Mol. Plant">
        <title>Chromosome Scale Genome Assembly and Transcriptome Profiling of Nannochloropsis gaditana in Nitrogen Depletion.</title>
        <authorList>
            <person name="Corteggiani Carpinelli E."/>
            <person name="Telatin A."/>
            <person name="Vitulo N."/>
            <person name="Forcato C."/>
            <person name="D'Angelo M."/>
            <person name="Schiavon R."/>
            <person name="Vezzi A."/>
            <person name="Giacometti G.M."/>
            <person name="Morosinotto T."/>
            <person name="Valle G."/>
        </authorList>
    </citation>
    <scope>NUCLEOTIDE SEQUENCE [LARGE SCALE GENOMIC DNA]</scope>
    <source>
        <strain evidence="2 3">B-31</strain>
    </source>
</reference>
<keyword evidence="1" id="KW-0732">Signal</keyword>
<dbReference type="OrthoDB" id="10294876at2759"/>
<dbReference type="AlphaFoldDB" id="W7TCB2"/>
<sequence length="238" mass="25925">MKTAFFGLPAAALLFLGTMPQAFSAFVSSDVYANNDLTGDERVCKNRQFKNFLKCAHAEKGNASTWPDLSSCQSLLGDCRGWAYDGVNDGAITGNTEAYLGIAGISKNARYFGYYAYGNADPKKYVPFDCNYVSRLYKKVGRCILGQSTVVGTIDFTDLVTDCVEITLSRAEAAFVFSQTNFAFGMPVPVGVVKYFYMAPFLRLSDDINYENCPILEGHFKKGSPIVRASKGGAVPTA</sequence>
<organism evidence="2 3">
    <name type="scientific">Nannochloropsis gaditana</name>
    <dbReference type="NCBI Taxonomy" id="72520"/>
    <lineage>
        <taxon>Eukaryota</taxon>
        <taxon>Sar</taxon>
        <taxon>Stramenopiles</taxon>
        <taxon>Ochrophyta</taxon>
        <taxon>Eustigmatophyceae</taxon>
        <taxon>Eustigmatales</taxon>
        <taxon>Monodopsidaceae</taxon>
        <taxon>Nannochloropsis</taxon>
    </lineage>
</organism>
<evidence type="ECO:0000256" key="1">
    <source>
        <dbReference type="SAM" id="SignalP"/>
    </source>
</evidence>
<keyword evidence="3" id="KW-1185">Reference proteome</keyword>
<name>W7TCB2_9STRA</name>
<accession>W7TCB2</accession>
<feature type="signal peptide" evidence="1">
    <location>
        <begin position="1"/>
        <end position="24"/>
    </location>
</feature>
<evidence type="ECO:0000313" key="2">
    <source>
        <dbReference type="EMBL" id="EWM21193.1"/>
    </source>
</evidence>
<comment type="caution">
    <text evidence="2">The sequence shown here is derived from an EMBL/GenBank/DDBJ whole genome shotgun (WGS) entry which is preliminary data.</text>
</comment>
<gene>
    <name evidence="2" type="ORF">Naga_100474g4</name>
</gene>
<feature type="chain" id="PRO_5004904058" evidence="1">
    <location>
        <begin position="25"/>
        <end position="238"/>
    </location>
</feature>
<proteinExistence type="predicted"/>
<dbReference type="EMBL" id="AZIL01002613">
    <property type="protein sequence ID" value="EWM21193.1"/>
    <property type="molecule type" value="Genomic_DNA"/>
</dbReference>
<protein>
    <submittedName>
        <fullName evidence="2">Uncharacterized protein</fullName>
    </submittedName>
</protein>